<feature type="compositionally biased region" description="Basic and acidic residues" evidence="2">
    <location>
        <begin position="618"/>
        <end position="635"/>
    </location>
</feature>
<evidence type="ECO:0000256" key="1">
    <source>
        <dbReference type="SAM" id="Coils"/>
    </source>
</evidence>
<dbReference type="PANTHER" id="PTHR34121:SF1">
    <property type="entry name" value="FILAMIN-A-INTERACTING PROTEIN 1"/>
    <property type="match status" value="1"/>
</dbReference>
<dbReference type="AlphaFoldDB" id="A0AAV1XFZ0"/>
<evidence type="ECO:0000313" key="4">
    <source>
        <dbReference type="Proteomes" id="UP001497480"/>
    </source>
</evidence>
<dbReference type="PANTHER" id="PTHR34121">
    <property type="entry name" value="MYOSIN-11"/>
    <property type="match status" value="1"/>
</dbReference>
<keyword evidence="4" id="KW-1185">Reference proteome</keyword>
<feature type="region of interest" description="Disordered" evidence="2">
    <location>
        <begin position="583"/>
        <end position="635"/>
    </location>
</feature>
<protein>
    <submittedName>
        <fullName evidence="3">Uncharacterized protein</fullName>
    </submittedName>
</protein>
<organism evidence="3 4">
    <name type="scientific">Lupinus luteus</name>
    <name type="common">European yellow lupine</name>
    <dbReference type="NCBI Taxonomy" id="3873"/>
    <lineage>
        <taxon>Eukaryota</taxon>
        <taxon>Viridiplantae</taxon>
        <taxon>Streptophyta</taxon>
        <taxon>Embryophyta</taxon>
        <taxon>Tracheophyta</taxon>
        <taxon>Spermatophyta</taxon>
        <taxon>Magnoliopsida</taxon>
        <taxon>eudicotyledons</taxon>
        <taxon>Gunneridae</taxon>
        <taxon>Pentapetalae</taxon>
        <taxon>rosids</taxon>
        <taxon>fabids</taxon>
        <taxon>Fabales</taxon>
        <taxon>Fabaceae</taxon>
        <taxon>Papilionoideae</taxon>
        <taxon>50 kb inversion clade</taxon>
        <taxon>genistoids sensu lato</taxon>
        <taxon>core genistoids</taxon>
        <taxon>Genisteae</taxon>
        <taxon>Lupinus</taxon>
    </lineage>
</organism>
<dbReference type="Proteomes" id="UP001497480">
    <property type="component" value="Unassembled WGS sequence"/>
</dbReference>
<feature type="compositionally biased region" description="Polar residues" evidence="2">
    <location>
        <begin position="606"/>
        <end position="617"/>
    </location>
</feature>
<comment type="caution">
    <text evidence="3">The sequence shown here is derived from an EMBL/GenBank/DDBJ whole genome shotgun (WGS) entry which is preliminary data.</text>
</comment>
<sequence length="683" mass="77182">MSWLKFAVTKAVGVGNNNNLTRTVKNYADTVAQHAGQAVAEGAKILHDRIVARNFRSVLQTVRRLEEDAISYRGPERVQLLRRWLVLLKEIEKLSEASAEGKEKTLEQHLAVEDAKKNPNRPSMVLYYDTDVGGEPLNFRDVFLQSHALEGITLSMIIEAPNEEEVFLLLEMFGLCLTGGKEVHNAIVSSLQDLATAFSSYQDEVLVKRDELLQFAQGAITGLKISSDIGRIDYETSSLKKKLNEITSQAAVNKDDNHKAAEETTAMLEALKGALAHIRICTRLEGLLLKKKTLSNGDSPEVHAHKVDKLKVLRESLANSAAKAEKRILDNRVQKEEALKVRVTKDEEASEKEKELALEISELQRKKDDLEAELKKVNNSLAAAQARLWNVSEERDQFEEANNQIVEHLKIKEDELSKSISSCRVEANVIKTWINFLEDTWVLQRSSAEINEKQVNDELEKHENYFVNLTIQLLSAYRKELEPCISHIETFVVNLKNLSKRSEMTSGADDDDSNLLSPRRSLEEEYLTYEAKIITTFSVVDKMKQHFFAQPGKFSRKDEGRVKELFDAIEKLQTQFEFIERPILEIESPNTEAETPPAEKKPDATPSATTQGTTEISKTQRDEQPKSHSVKADQVFDHEAELAKLESEFGNVSQDYLAGEIDDWEFDELERELVSGNNSATSK</sequence>
<dbReference type="EMBL" id="CAXHTB010000015">
    <property type="protein sequence ID" value="CAL0320644.1"/>
    <property type="molecule type" value="Genomic_DNA"/>
</dbReference>
<evidence type="ECO:0000313" key="3">
    <source>
        <dbReference type="EMBL" id="CAL0320644.1"/>
    </source>
</evidence>
<name>A0AAV1XFZ0_LUPLU</name>
<accession>A0AAV1XFZ0</accession>
<keyword evidence="1" id="KW-0175">Coiled coil</keyword>
<gene>
    <name evidence="3" type="ORF">LLUT_LOCUS21704</name>
</gene>
<reference evidence="3 4" key="1">
    <citation type="submission" date="2024-03" db="EMBL/GenBank/DDBJ databases">
        <authorList>
            <person name="Martinez-Hernandez J."/>
        </authorList>
    </citation>
    <scope>NUCLEOTIDE SEQUENCE [LARGE SCALE GENOMIC DNA]</scope>
</reference>
<feature type="coiled-coil region" evidence="1">
    <location>
        <begin position="307"/>
        <end position="401"/>
    </location>
</feature>
<evidence type="ECO:0000256" key="2">
    <source>
        <dbReference type="SAM" id="MobiDB-lite"/>
    </source>
</evidence>
<proteinExistence type="predicted"/>